<evidence type="ECO:0000313" key="1">
    <source>
        <dbReference type="EMBL" id="EEC02436.1"/>
    </source>
</evidence>
<reference evidence="1 3" key="1">
    <citation type="submission" date="2008-03" db="EMBL/GenBank/DDBJ databases">
        <title>Annotation of Ixodes scapularis.</title>
        <authorList>
            <consortium name="Ixodes scapularis Genome Project Consortium"/>
            <person name="Caler E."/>
            <person name="Hannick L.I."/>
            <person name="Bidwell S."/>
            <person name="Joardar V."/>
            <person name="Thiagarajan M."/>
            <person name="Amedeo P."/>
            <person name="Galinsky K.J."/>
            <person name="Schobel S."/>
            <person name="Inman J."/>
            <person name="Hostetler J."/>
            <person name="Miller J."/>
            <person name="Hammond M."/>
            <person name="Megy K."/>
            <person name="Lawson D."/>
            <person name="Kodira C."/>
            <person name="Sutton G."/>
            <person name="Meyer J."/>
            <person name="Hill C.A."/>
            <person name="Birren B."/>
            <person name="Nene V."/>
            <person name="Collins F."/>
            <person name="Alarcon-Chaidez F."/>
            <person name="Wikel S."/>
            <person name="Strausberg R."/>
        </authorList>
    </citation>
    <scope>NUCLEOTIDE SEQUENCE [LARGE SCALE GENOMIC DNA]</scope>
    <source>
        <strain evidence="3">Wikel</strain>
        <strain evidence="1">Wikel colony</strain>
    </source>
</reference>
<dbReference type="PANTHER" id="PTHR24096">
    <property type="entry name" value="LONG-CHAIN-FATTY-ACID--COA LIGASE"/>
    <property type="match status" value="1"/>
</dbReference>
<dbReference type="STRING" id="6945.B7P764"/>
<keyword evidence="3" id="KW-1185">Reference proteome</keyword>
<feature type="non-terminal residue" evidence="1">
    <location>
        <position position="56"/>
    </location>
</feature>
<dbReference type="PANTHER" id="PTHR24096:SF422">
    <property type="entry name" value="BCDNA.GH02901"/>
    <property type="match status" value="1"/>
</dbReference>
<accession>B7P764</accession>
<dbReference type="VEuPathDB" id="VectorBase:ISCW000471"/>
<keyword evidence="1" id="KW-0560">Oxidoreductase</keyword>
<dbReference type="Proteomes" id="UP000001555">
    <property type="component" value="Unassembled WGS sequence"/>
</dbReference>
<protein>
    <submittedName>
        <fullName evidence="1 2">AMP dependent CoA ligase, putative</fullName>
        <ecNumber evidence="1">1.13.12.7</ecNumber>
    </submittedName>
</protein>
<feature type="non-terminal residue" evidence="1">
    <location>
        <position position="1"/>
    </location>
</feature>
<dbReference type="VEuPathDB" id="VectorBase:ISCI000471"/>
<organism>
    <name type="scientific">Ixodes scapularis</name>
    <name type="common">Black-legged tick</name>
    <name type="synonym">Deer tick</name>
    <dbReference type="NCBI Taxonomy" id="6945"/>
    <lineage>
        <taxon>Eukaryota</taxon>
        <taxon>Metazoa</taxon>
        <taxon>Ecdysozoa</taxon>
        <taxon>Arthropoda</taxon>
        <taxon>Chelicerata</taxon>
        <taxon>Arachnida</taxon>
        <taxon>Acari</taxon>
        <taxon>Parasitiformes</taxon>
        <taxon>Ixodida</taxon>
        <taxon>Ixodoidea</taxon>
        <taxon>Ixodidae</taxon>
        <taxon>Ixodinae</taxon>
        <taxon>Ixodes</taxon>
    </lineage>
</organism>
<dbReference type="EMBL" id="DS649674">
    <property type="protein sequence ID" value="EEC02436.1"/>
    <property type="molecule type" value="Genomic_DNA"/>
</dbReference>
<dbReference type="Gene3D" id="2.30.38.10">
    <property type="entry name" value="Luciferase, Domain 3"/>
    <property type="match status" value="1"/>
</dbReference>
<dbReference type="AlphaFoldDB" id="B7P764"/>
<dbReference type="HOGENOM" id="CLU_3020255_0_0_1"/>
<name>B7P764_IXOSC</name>
<dbReference type="GO" id="GO:0016491">
    <property type="term" value="F:oxidoreductase activity"/>
    <property type="evidence" value="ECO:0007669"/>
    <property type="project" value="UniProtKB-KW"/>
</dbReference>
<evidence type="ECO:0000313" key="2">
    <source>
        <dbReference type="EnsemblMetazoa" id="ISCW000471-PA"/>
    </source>
</evidence>
<dbReference type="GO" id="GO:0016874">
    <property type="term" value="F:ligase activity"/>
    <property type="evidence" value="ECO:0007669"/>
    <property type="project" value="UniProtKB-KW"/>
</dbReference>
<evidence type="ECO:0000313" key="3">
    <source>
        <dbReference type="Proteomes" id="UP000001555"/>
    </source>
</evidence>
<sequence length="56" mass="5902">VTDLTSGESLGPYQNGEIEIHTPCIMKGYYGCPKATAEAVNSGGWYRTGTGVVSFS</sequence>
<dbReference type="PaxDb" id="6945-B7P764"/>
<dbReference type="SUPFAM" id="SSF56801">
    <property type="entry name" value="Acetyl-CoA synthetase-like"/>
    <property type="match status" value="1"/>
</dbReference>
<dbReference type="EnsemblMetazoa" id="ISCW000471-RA">
    <property type="protein sequence ID" value="ISCW000471-PA"/>
    <property type="gene ID" value="ISCW000471"/>
</dbReference>
<reference evidence="2" key="2">
    <citation type="submission" date="2020-05" db="UniProtKB">
        <authorList>
            <consortium name="EnsemblMetazoa"/>
        </authorList>
    </citation>
    <scope>IDENTIFICATION</scope>
    <source>
        <strain evidence="2">wikel</strain>
    </source>
</reference>
<keyword evidence="1" id="KW-0436">Ligase</keyword>
<proteinExistence type="predicted"/>
<dbReference type="EMBL" id="ABJB010996884">
    <property type="status" value="NOT_ANNOTATED_CDS"/>
    <property type="molecule type" value="Genomic_DNA"/>
</dbReference>
<dbReference type="EC" id="1.13.12.7" evidence="1"/>
<gene>
    <name evidence="1" type="ORF">IscW_ISCW000471</name>
</gene>